<name>A0ACC1LRC6_9FUNG</name>
<sequence>MSTMLVVPGRTAAVSGFRLAALIEKFPFPSGAITGIRAHHVHFVDIADTVDAKALHAAAQANHTPQVAAGAVDAGDAAQVWAVISSLLCGPGEATSSPHAPILLVGDENPAEAEGSSLWVLPRSGTISPWSSKATDIFHLCGLGAAVQRVERGVVYRLAFAEGFSMPAYRLSEHKQIIEAASDRMTEAVYEACPPASAVFAHVAEGRPLRAVGIHAGERLVEAIAKIEKAAQEGGDVMEQRRKGVGLLGQANRELGLALAEDEIAYLVEAFLGLGRDPTDAELMMFAQVNSEHCRHKIFGATWTIDGHAQEHSLFDLIKATQRAHPQHVLSAYSDNAAVLEAYEAGKIRAWAPQEGQKWGLSEVEGGVHIVAKVETHNHPTVISPFAGAATGTGGEIRDEGAVGVGSKPKCGLAGYAVSDLRIPGFAAPWEEATADVGAPAHVATPLQIMLEAPLGAAAFANEFGRPAILGFFRTLLLRVPTGMPPLTDALLDEPDMPGELRGFHKPIMVAGGMGSVRAEHVEKHAFAAGAALVVLGGPAMLIGLGGGAASSVASGAQAADLDFASVQRGNPEMERRCQMVLDACTAKGKENPIAFVHDVGAGGLSNALPELVHDSGLGALIEIRDVPSADAALSPMEIWCNEAQERYVLAVSQENVAVLKAIAARERCPCAVVGTATAEQRLRVSDRLSGGMAIDLPMDVLFGKPPRMARDADTLSTPRVVFDATLSRYLAGVGLQGRVGEAADRVLRLPSVASKAFLVTIGDRSVTGLVGRDPMVGPWQVPVADVAVTCSGYEPHVRTGEAMALGERPSLALLDAGAASRMAAAEAVTNLAAADVAGRDWIKLSANWMAAAGHAGEGSRLYAGVRALSEFCQELGVSVPVGKDSMSMQMRWEGKQVTAPVSLVVTAFAAVKDTARTLMPQLQKQGGSLLLADLSGGHRRLGGSALAQVFGRLGAHSPDADAALVGGFLDALAKVRGRVVAYHDRSDGGLFATVAEMAFAGHVGVDVDLGAVLQLSGGGSRSGSEEADLVAALFSEELGVALQVADEHVAEVVAAFAAAAVPIAVIGTVGHTVGGEDAVRFRCAGATVLERPRRALWAAWSETSYRMQALRDHPQCAAEEHALIADDRDQGLRYALTFDARETLETILPSLPKRPRVAVLREQGVNSHAEMAYAFYQAGFDAVDVHMTDVFAGRAHLGDFVGLAAVGGFSYGDVLGAGAGWAKSILLSPAVREQFAAFFAREDTFALGVCNGCQMLSNLRDLIPGTQHWPYFVANESEQYEGRVVLVEAVGESMFLRNMAGSQLPIAVAHGEGRARFADDAARRAFMAEGLAAVRYVDRTTYATRDERIAYPMNPNGAELNLAAVTTANGRVLAMMPHPERVVRREANSFLPADSAEWVHGPWARLFVNARRWVHETQGI</sequence>
<dbReference type="EC" id="6.3.5.3" evidence="1"/>
<reference evidence="1" key="1">
    <citation type="submission" date="2022-07" db="EMBL/GenBank/DDBJ databases">
        <title>Phylogenomic reconstructions and comparative analyses of Kickxellomycotina fungi.</title>
        <authorList>
            <person name="Reynolds N.K."/>
            <person name="Stajich J.E."/>
            <person name="Barry K."/>
            <person name="Grigoriev I.V."/>
            <person name="Crous P."/>
            <person name="Smith M.E."/>
        </authorList>
    </citation>
    <scope>NUCLEOTIDE SEQUENCE</scope>
    <source>
        <strain evidence="1">CBS 102833</strain>
    </source>
</reference>
<keyword evidence="2" id="KW-1185">Reference proteome</keyword>
<organism evidence="1 2">
    <name type="scientific">Coemansia furcata</name>
    <dbReference type="NCBI Taxonomy" id="417177"/>
    <lineage>
        <taxon>Eukaryota</taxon>
        <taxon>Fungi</taxon>
        <taxon>Fungi incertae sedis</taxon>
        <taxon>Zoopagomycota</taxon>
        <taxon>Kickxellomycotina</taxon>
        <taxon>Kickxellomycetes</taxon>
        <taxon>Kickxellales</taxon>
        <taxon>Kickxellaceae</taxon>
        <taxon>Coemansia</taxon>
    </lineage>
</organism>
<evidence type="ECO:0000313" key="2">
    <source>
        <dbReference type="Proteomes" id="UP001140096"/>
    </source>
</evidence>
<gene>
    <name evidence="1" type="primary">ADE6</name>
    <name evidence="1" type="ORF">H4S07_000480</name>
</gene>
<proteinExistence type="predicted"/>
<evidence type="ECO:0000313" key="1">
    <source>
        <dbReference type="EMBL" id="KAJ2813699.1"/>
    </source>
</evidence>
<keyword evidence="1" id="KW-0436">Ligase</keyword>
<comment type="caution">
    <text evidence="1">The sequence shown here is derived from an EMBL/GenBank/DDBJ whole genome shotgun (WGS) entry which is preliminary data.</text>
</comment>
<dbReference type="Proteomes" id="UP001140096">
    <property type="component" value="Unassembled WGS sequence"/>
</dbReference>
<protein>
    <submittedName>
        <fullName evidence="1">Phosphoribosylformylglycinamidine synthase</fullName>
        <ecNumber evidence="1">6.3.5.3</ecNumber>
    </submittedName>
</protein>
<dbReference type="EMBL" id="JANBUP010000029">
    <property type="protein sequence ID" value="KAJ2813699.1"/>
    <property type="molecule type" value="Genomic_DNA"/>
</dbReference>
<accession>A0ACC1LRC6</accession>